<evidence type="ECO:0000256" key="7">
    <source>
        <dbReference type="ARBA" id="ARBA00022982"/>
    </source>
</evidence>
<reference evidence="10" key="1">
    <citation type="submission" date="2020-05" db="UniProtKB">
        <authorList>
            <consortium name="EnsemblMetazoa"/>
        </authorList>
    </citation>
    <scope>IDENTIFICATION</scope>
    <source>
        <strain evidence="10">Yale</strain>
    </source>
</reference>
<name>A0A1B0FGT5_GLOMM</name>
<keyword evidence="5" id="KW-0679">Respiratory chain</keyword>
<dbReference type="GO" id="GO:0006120">
    <property type="term" value="P:mitochondrial electron transport, NADH to ubiquinone"/>
    <property type="evidence" value="ECO:0007669"/>
    <property type="project" value="InterPro"/>
</dbReference>
<dbReference type="VEuPathDB" id="VectorBase:GMOY002961"/>
<keyword evidence="7" id="KW-0249">Electron transport</keyword>
<dbReference type="GO" id="GO:0005739">
    <property type="term" value="C:mitochondrion"/>
    <property type="evidence" value="ECO:0007669"/>
    <property type="project" value="UniProtKB-SubCell"/>
</dbReference>
<comment type="similarity">
    <text evidence="3">Belongs to the complex I NDUFA8 subunit family.</text>
</comment>
<keyword evidence="6" id="KW-0677">Repeat</keyword>
<keyword evidence="4" id="KW-0813">Transport</keyword>
<sequence>MVVTNVVSLPTEEKLTVTELNLPTAALRAGAFHLGKSCEKPIIYLFTFVLFGFQEFMLRRLELDNPRACIMEGKVVTRCALDFFRKIHHTERPTPPKREKKA</sequence>
<dbReference type="InterPro" id="IPR016680">
    <property type="entry name" value="NDUFA8"/>
</dbReference>
<evidence type="ECO:0000256" key="4">
    <source>
        <dbReference type="ARBA" id="ARBA00022448"/>
    </source>
</evidence>
<evidence type="ECO:0000256" key="8">
    <source>
        <dbReference type="ARBA" id="ARBA00023128"/>
    </source>
</evidence>
<dbReference type="PhylomeDB" id="A0A1B0FGT5"/>
<comment type="subcellular location">
    <subcellularLocation>
        <location evidence="2">Mitochondrion</location>
    </subcellularLocation>
</comment>
<dbReference type="EnsemblMetazoa" id="GMOY002961-RA">
    <property type="protein sequence ID" value="GMOY002961-PA"/>
    <property type="gene ID" value="GMOY002961"/>
</dbReference>
<evidence type="ECO:0000256" key="6">
    <source>
        <dbReference type="ARBA" id="ARBA00022737"/>
    </source>
</evidence>
<keyword evidence="8" id="KW-0496">Mitochondrion</keyword>
<dbReference type="STRING" id="37546.A0A1B0FGT5"/>
<evidence type="ECO:0000313" key="10">
    <source>
        <dbReference type="EnsemblMetazoa" id="GMOY002961-PA"/>
    </source>
</evidence>
<dbReference type="Proteomes" id="UP000092444">
    <property type="component" value="Unassembled WGS sequence"/>
</dbReference>
<evidence type="ECO:0000313" key="11">
    <source>
        <dbReference type="Proteomes" id="UP000092444"/>
    </source>
</evidence>
<evidence type="ECO:0000256" key="3">
    <source>
        <dbReference type="ARBA" id="ARBA00010705"/>
    </source>
</evidence>
<dbReference type="EMBL" id="CCAG010007777">
    <property type="status" value="NOT_ANNOTATED_CDS"/>
    <property type="molecule type" value="Genomic_DNA"/>
</dbReference>
<organism evidence="10 11">
    <name type="scientific">Glossina morsitans morsitans</name>
    <name type="common">Savannah tsetse fly</name>
    <dbReference type="NCBI Taxonomy" id="37546"/>
    <lineage>
        <taxon>Eukaryota</taxon>
        <taxon>Metazoa</taxon>
        <taxon>Ecdysozoa</taxon>
        <taxon>Arthropoda</taxon>
        <taxon>Hexapoda</taxon>
        <taxon>Insecta</taxon>
        <taxon>Pterygota</taxon>
        <taxon>Neoptera</taxon>
        <taxon>Endopterygota</taxon>
        <taxon>Diptera</taxon>
        <taxon>Brachycera</taxon>
        <taxon>Muscomorpha</taxon>
        <taxon>Hippoboscoidea</taxon>
        <taxon>Glossinidae</taxon>
        <taxon>Glossina</taxon>
    </lineage>
</organism>
<dbReference type="PANTHER" id="PTHR13344">
    <property type="entry name" value="NADH-UBIQUINONE OXIDOREDUCTASE"/>
    <property type="match status" value="1"/>
</dbReference>
<comment type="function">
    <text evidence="1">Accessory subunit of the mitochondrial membrane respiratory chain NADH dehydrogenase (Complex I), that is believed not to be involved in catalysis. Complex I functions in the transfer of electrons from NADH to the respiratory chain. The immediate electron acceptor for the enzyme is believed to be ubiquinone.</text>
</comment>
<accession>A0A1B0FGT5</accession>
<evidence type="ECO:0000256" key="9">
    <source>
        <dbReference type="ARBA" id="ARBA00023157"/>
    </source>
</evidence>
<evidence type="ECO:0000256" key="2">
    <source>
        <dbReference type="ARBA" id="ARBA00004173"/>
    </source>
</evidence>
<evidence type="ECO:0000256" key="5">
    <source>
        <dbReference type="ARBA" id="ARBA00022660"/>
    </source>
</evidence>
<protein>
    <submittedName>
        <fullName evidence="10">Uncharacterized protein</fullName>
    </submittedName>
</protein>
<proteinExistence type="inferred from homology"/>
<dbReference type="PANTHER" id="PTHR13344:SF0">
    <property type="entry name" value="NADH DEHYDROGENASE [UBIQUINONE] 1 ALPHA SUBCOMPLEX SUBUNIT 8"/>
    <property type="match status" value="1"/>
</dbReference>
<evidence type="ECO:0000256" key="1">
    <source>
        <dbReference type="ARBA" id="ARBA00003195"/>
    </source>
</evidence>
<dbReference type="AlphaFoldDB" id="A0A1B0FGT5"/>
<keyword evidence="11" id="KW-1185">Reference proteome</keyword>
<keyword evidence="9" id="KW-1015">Disulfide bond</keyword>